<accession>A0AA46SWG5</accession>
<gene>
    <name evidence="2" type="ORF">NG824_05290</name>
</gene>
<dbReference type="AlphaFoldDB" id="A0AA46SWG5"/>
<sequence length="185" mass="20629">MDVVIIGLAAPRRFDARRNDVPGGFLDCADSYRSLPMQTNETPPNPTERAAHDVFEHWHRHVVARDLPALMALYAPDAQLESPLAYVASAARQDGRLQGRDAIAAFFAASFAQPENGLGRWYRSGHRHVSARQLVWEYPRETPLGDQVDLVEVMDLDAVGLIACHRVYWGWKGVQTLLAALGRQS</sequence>
<dbReference type="Gene3D" id="3.10.450.50">
    <property type="match status" value="1"/>
</dbReference>
<organism evidence="2 3">
    <name type="scientific">Xanthomonas sacchari</name>
    <dbReference type="NCBI Taxonomy" id="56458"/>
    <lineage>
        <taxon>Bacteria</taxon>
        <taxon>Pseudomonadati</taxon>
        <taxon>Pseudomonadota</taxon>
        <taxon>Gammaproteobacteria</taxon>
        <taxon>Lysobacterales</taxon>
        <taxon>Lysobacteraceae</taxon>
        <taxon>Xanthomonas</taxon>
    </lineage>
</organism>
<reference evidence="2" key="1">
    <citation type="submission" date="2022-06" db="EMBL/GenBank/DDBJ databases">
        <title>Dynamics of rice microbiomes reveals core vertical transmitted seed endophytes.</title>
        <authorList>
            <person name="Liao K."/>
            <person name="Zhang X."/>
        </authorList>
    </citation>
    <scope>NUCLEOTIDE SEQUENCE</scope>
    <source>
        <strain evidence="2">JR3-14</strain>
    </source>
</reference>
<dbReference type="InterPro" id="IPR032710">
    <property type="entry name" value="NTF2-like_dom_sf"/>
</dbReference>
<evidence type="ECO:0000313" key="3">
    <source>
        <dbReference type="Proteomes" id="UP001164392"/>
    </source>
</evidence>
<name>A0AA46SWG5_9XANT</name>
<protein>
    <submittedName>
        <fullName evidence="2">Nuclear transport factor 2 family protein</fullName>
    </submittedName>
</protein>
<dbReference type="RefSeq" id="WP_267093628.1">
    <property type="nucleotide sequence ID" value="NZ_CP099534.1"/>
</dbReference>
<dbReference type="Proteomes" id="UP001164392">
    <property type="component" value="Chromosome"/>
</dbReference>
<proteinExistence type="predicted"/>
<dbReference type="SUPFAM" id="SSF54427">
    <property type="entry name" value="NTF2-like"/>
    <property type="match status" value="1"/>
</dbReference>
<dbReference type="InterPro" id="IPR037401">
    <property type="entry name" value="SnoaL-like"/>
</dbReference>
<dbReference type="Pfam" id="PF12680">
    <property type="entry name" value="SnoaL_2"/>
    <property type="match status" value="1"/>
</dbReference>
<evidence type="ECO:0000259" key="1">
    <source>
        <dbReference type="Pfam" id="PF12680"/>
    </source>
</evidence>
<dbReference type="EMBL" id="CP099534">
    <property type="protein sequence ID" value="UYK89845.1"/>
    <property type="molecule type" value="Genomic_DNA"/>
</dbReference>
<feature type="domain" description="SnoaL-like" evidence="1">
    <location>
        <begin position="56"/>
        <end position="163"/>
    </location>
</feature>
<evidence type="ECO:0000313" key="2">
    <source>
        <dbReference type="EMBL" id="UYK89845.1"/>
    </source>
</evidence>